<proteinExistence type="predicted"/>
<feature type="region of interest" description="Disordered" evidence="1">
    <location>
        <begin position="32"/>
        <end position="68"/>
    </location>
</feature>
<evidence type="ECO:0000313" key="4">
    <source>
        <dbReference type="Proteomes" id="UP001457282"/>
    </source>
</evidence>
<sequence length="85" mass="9460">MSAVVDVWVSELGKLKEKVGAKKRFLWSSKKAKHAEGGDDDKADQQQLAAAAAHDETTTVRKERRNSSTLSEATVCLLMDRFVPW</sequence>
<dbReference type="PANTHER" id="PTHR36346:SF2">
    <property type="entry name" value="EXPRESSED PROTEIN"/>
    <property type="match status" value="1"/>
</dbReference>
<gene>
    <name evidence="2" type="ORF">M0R45_001827</name>
    <name evidence="3" type="ORF">M0R45_007943</name>
</gene>
<protein>
    <submittedName>
        <fullName evidence="3">Uncharacterized protein</fullName>
    </submittedName>
</protein>
<name>A0AAW1Y329_RUBAR</name>
<dbReference type="EMBL" id="JBEDUW010000269">
    <property type="protein sequence ID" value="KAK9901957.1"/>
    <property type="molecule type" value="Genomic_DNA"/>
</dbReference>
<dbReference type="AlphaFoldDB" id="A0AAW1Y329"/>
<comment type="caution">
    <text evidence="3">The sequence shown here is derived from an EMBL/GenBank/DDBJ whole genome shotgun (WGS) entry which is preliminary data.</text>
</comment>
<organism evidence="3 4">
    <name type="scientific">Rubus argutus</name>
    <name type="common">Southern blackberry</name>
    <dbReference type="NCBI Taxonomy" id="59490"/>
    <lineage>
        <taxon>Eukaryota</taxon>
        <taxon>Viridiplantae</taxon>
        <taxon>Streptophyta</taxon>
        <taxon>Embryophyta</taxon>
        <taxon>Tracheophyta</taxon>
        <taxon>Spermatophyta</taxon>
        <taxon>Magnoliopsida</taxon>
        <taxon>eudicotyledons</taxon>
        <taxon>Gunneridae</taxon>
        <taxon>Pentapetalae</taxon>
        <taxon>rosids</taxon>
        <taxon>fabids</taxon>
        <taxon>Rosales</taxon>
        <taxon>Rosaceae</taxon>
        <taxon>Rosoideae</taxon>
        <taxon>Rosoideae incertae sedis</taxon>
        <taxon>Rubus</taxon>
    </lineage>
</organism>
<evidence type="ECO:0000313" key="3">
    <source>
        <dbReference type="EMBL" id="KAK9942268.1"/>
    </source>
</evidence>
<dbReference type="EMBL" id="JBEDUW010000002">
    <property type="protein sequence ID" value="KAK9942268.1"/>
    <property type="molecule type" value="Genomic_DNA"/>
</dbReference>
<evidence type="ECO:0000313" key="2">
    <source>
        <dbReference type="EMBL" id="KAK9901957.1"/>
    </source>
</evidence>
<keyword evidence="4" id="KW-1185">Reference proteome</keyword>
<accession>A0AAW1Y329</accession>
<dbReference type="Proteomes" id="UP001457282">
    <property type="component" value="Unassembled WGS sequence"/>
</dbReference>
<reference evidence="3 4" key="1">
    <citation type="journal article" date="2023" name="G3 (Bethesda)">
        <title>A chromosome-length genome assembly and annotation of blackberry (Rubus argutus, cv. 'Hillquist').</title>
        <authorList>
            <person name="Bruna T."/>
            <person name="Aryal R."/>
            <person name="Dudchenko O."/>
            <person name="Sargent D.J."/>
            <person name="Mead D."/>
            <person name="Buti M."/>
            <person name="Cavallini A."/>
            <person name="Hytonen T."/>
            <person name="Andres J."/>
            <person name="Pham M."/>
            <person name="Weisz D."/>
            <person name="Mascagni F."/>
            <person name="Usai G."/>
            <person name="Natali L."/>
            <person name="Bassil N."/>
            <person name="Fernandez G.E."/>
            <person name="Lomsadze A."/>
            <person name="Armour M."/>
            <person name="Olukolu B."/>
            <person name="Poorten T."/>
            <person name="Britton C."/>
            <person name="Davik J."/>
            <person name="Ashrafi H."/>
            <person name="Aiden E.L."/>
            <person name="Borodovsky M."/>
            <person name="Worthington M."/>
        </authorList>
    </citation>
    <scope>NUCLEOTIDE SEQUENCE [LARGE SCALE GENOMIC DNA]</scope>
    <source>
        <strain evidence="3">PI 553951</strain>
    </source>
</reference>
<evidence type="ECO:0000256" key="1">
    <source>
        <dbReference type="SAM" id="MobiDB-lite"/>
    </source>
</evidence>
<dbReference type="PANTHER" id="PTHR36346">
    <property type="entry name" value="EXPRESSED PROTEIN"/>
    <property type="match status" value="1"/>
</dbReference>